<dbReference type="HOGENOM" id="CLU_731082_0_0_7"/>
<keyword evidence="3" id="KW-1185">Reference proteome</keyword>
<dbReference type="EMBL" id="CP001804">
    <property type="protein sequence ID" value="ACY15227.1"/>
    <property type="molecule type" value="Genomic_DNA"/>
</dbReference>
<gene>
    <name evidence="2" type="ordered locus">Hoch_2697</name>
</gene>
<dbReference type="RefSeq" id="WP_012827835.1">
    <property type="nucleotide sequence ID" value="NC_013440.1"/>
</dbReference>
<dbReference type="Gene3D" id="3.40.630.30">
    <property type="match status" value="1"/>
</dbReference>
<evidence type="ECO:0000313" key="3">
    <source>
        <dbReference type="Proteomes" id="UP000001880"/>
    </source>
</evidence>
<protein>
    <recommendedName>
        <fullName evidence="1">BioF2-like acetyltransferase domain-containing protein</fullName>
    </recommendedName>
</protein>
<dbReference type="SUPFAM" id="SSF55729">
    <property type="entry name" value="Acyl-CoA N-acyltransferases (Nat)"/>
    <property type="match status" value="1"/>
</dbReference>
<dbReference type="OrthoDB" id="213519at2"/>
<accession>D0LN50</accession>
<dbReference type="Proteomes" id="UP000001880">
    <property type="component" value="Chromosome"/>
</dbReference>
<dbReference type="eggNOG" id="COG5653">
    <property type="taxonomic scope" value="Bacteria"/>
</dbReference>
<dbReference type="InterPro" id="IPR016181">
    <property type="entry name" value="Acyl_CoA_acyltransferase"/>
</dbReference>
<sequence length="378" mass="42525">MKHVSLITAPHQVPRTAWLELLARTPGSSAELHPDVVAANPQVEDALVYHCYASETLVQLAVLLPKSLSAVGRSQALGVGRLDGFRLVGDQLLGGRDGEAAARFLTKMSLRFARSGGDCLYFEDIDDSTPLWRAIAEIAGRRGWYVQYPRPRQAHWHLRFPEQPSDYWQSKSRKSRYNARRAARLFTHDLRRFTAASEVERFLRDAAYVSERSWQGQRLGLRLHPSEGWRAHLGALARVGALRSYILYHNAQPAAFVYGWQHGGRYAYEEVGFDRALAAQGPGGVLLYRLIEDLIADDCPSEIDFGCGDAEYKRSAGNHQSFSGPAVVAPNNLKTQIWSGLHQTRFGVDRGMREVLRRTGLYERARRAYRRGFDTVSS</sequence>
<reference evidence="2 3" key="1">
    <citation type="journal article" date="2010" name="Stand. Genomic Sci.">
        <title>Complete genome sequence of Haliangium ochraceum type strain (SMP-2).</title>
        <authorList>
            <consortium name="US DOE Joint Genome Institute (JGI-PGF)"/>
            <person name="Ivanova N."/>
            <person name="Daum C."/>
            <person name="Lang E."/>
            <person name="Abt B."/>
            <person name="Kopitz M."/>
            <person name="Saunders E."/>
            <person name="Lapidus A."/>
            <person name="Lucas S."/>
            <person name="Glavina Del Rio T."/>
            <person name="Nolan M."/>
            <person name="Tice H."/>
            <person name="Copeland A."/>
            <person name="Cheng J.F."/>
            <person name="Chen F."/>
            <person name="Bruce D."/>
            <person name="Goodwin L."/>
            <person name="Pitluck S."/>
            <person name="Mavromatis K."/>
            <person name="Pati A."/>
            <person name="Mikhailova N."/>
            <person name="Chen A."/>
            <person name="Palaniappan K."/>
            <person name="Land M."/>
            <person name="Hauser L."/>
            <person name="Chang Y.J."/>
            <person name="Jeffries C.D."/>
            <person name="Detter J.C."/>
            <person name="Brettin T."/>
            <person name="Rohde M."/>
            <person name="Goker M."/>
            <person name="Bristow J."/>
            <person name="Markowitz V."/>
            <person name="Eisen J.A."/>
            <person name="Hugenholtz P."/>
            <person name="Kyrpides N.C."/>
            <person name="Klenk H.P."/>
        </authorList>
    </citation>
    <scope>NUCLEOTIDE SEQUENCE [LARGE SCALE GENOMIC DNA]</scope>
    <source>
        <strain evidence="3">DSM 14365 / CIP 107738 / JCM 11303 / AJ 13395 / SMP-2</strain>
    </source>
</reference>
<dbReference type="AlphaFoldDB" id="D0LN50"/>
<dbReference type="KEGG" id="hoh:Hoch_2697"/>
<dbReference type="InterPro" id="IPR038740">
    <property type="entry name" value="BioF2-like_GNAT_dom"/>
</dbReference>
<proteinExistence type="predicted"/>
<evidence type="ECO:0000313" key="2">
    <source>
        <dbReference type="EMBL" id="ACY15227.1"/>
    </source>
</evidence>
<organism evidence="2 3">
    <name type="scientific">Haliangium ochraceum (strain DSM 14365 / JCM 11303 / SMP-2)</name>
    <dbReference type="NCBI Taxonomy" id="502025"/>
    <lineage>
        <taxon>Bacteria</taxon>
        <taxon>Pseudomonadati</taxon>
        <taxon>Myxococcota</taxon>
        <taxon>Polyangia</taxon>
        <taxon>Haliangiales</taxon>
        <taxon>Kofleriaceae</taxon>
        <taxon>Haliangium</taxon>
    </lineage>
</organism>
<feature type="domain" description="BioF2-like acetyltransferase" evidence="1">
    <location>
        <begin position="173"/>
        <end position="314"/>
    </location>
</feature>
<evidence type="ECO:0000259" key="1">
    <source>
        <dbReference type="Pfam" id="PF13480"/>
    </source>
</evidence>
<dbReference type="Pfam" id="PF13480">
    <property type="entry name" value="Acetyltransf_6"/>
    <property type="match status" value="1"/>
</dbReference>
<name>D0LN50_HALO1</name>